<protein>
    <submittedName>
        <fullName evidence="2">Alpha/beta hydrolase</fullName>
    </submittedName>
</protein>
<keyword evidence="2" id="KW-0378">Hydrolase</keyword>
<proteinExistence type="predicted"/>
<dbReference type="PANTHER" id="PTHR43798:SF33">
    <property type="entry name" value="HYDROLASE, PUTATIVE (AFU_ORTHOLOGUE AFUA_2G14860)-RELATED"/>
    <property type="match status" value="1"/>
</dbReference>
<feature type="domain" description="AB hydrolase-1" evidence="1">
    <location>
        <begin position="46"/>
        <end position="270"/>
    </location>
</feature>
<dbReference type="RefSeq" id="WP_406261515.1">
    <property type="nucleotide sequence ID" value="NZ_CP108125.1"/>
</dbReference>
<dbReference type="Proteomes" id="UP001622690">
    <property type="component" value="Chromosome"/>
</dbReference>
<reference evidence="2 3" key="1">
    <citation type="submission" date="2022-10" db="EMBL/GenBank/DDBJ databases">
        <title>The complete genomes of actinobacterial strains from the NBC collection.</title>
        <authorList>
            <person name="Joergensen T.S."/>
            <person name="Alvarez Arevalo M."/>
            <person name="Sterndorff E.B."/>
            <person name="Faurdal D."/>
            <person name="Vuksanovic O."/>
            <person name="Mourched A.-S."/>
            <person name="Charusanti P."/>
            <person name="Shaw S."/>
            <person name="Blin K."/>
            <person name="Weber T."/>
        </authorList>
    </citation>
    <scope>NUCLEOTIDE SEQUENCE [LARGE SCALE GENOMIC DNA]</scope>
    <source>
        <strain evidence="2 3">NBC_00206</strain>
    </source>
</reference>
<dbReference type="InterPro" id="IPR029058">
    <property type="entry name" value="AB_hydrolase_fold"/>
</dbReference>
<organism evidence="2 3">
    <name type="scientific">Streptomyces nigra</name>
    <dbReference type="NCBI Taxonomy" id="1827580"/>
    <lineage>
        <taxon>Bacteria</taxon>
        <taxon>Bacillati</taxon>
        <taxon>Actinomycetota</taxon>
        <taxon>Actinomycetes</taxon>
        <taxon>Kitasatosporales</taxon>
        <taxon>Streptomycetaceae</taxon>
        <taxon>Streptomyces</taxon>
    </lineage>
</organism>
<evidence type="ECO:0000313" key="2">
    <source>
        <dbReference type="EMBL" id="WTO87210.1"/>
    </source>
</evidence>
<gene>
    <name evidence="2" type="ORF">OHU27_34125</name>
</gene>
<dbReference type="InterPro" id="IPR050266">
    <property type="entry name" value="AB_hydrolase_sf"/>
</dbReference>
<keyword evidence="3" id="KW-1185">Reference proteome</keyword>
<evidence type="ECO:0000259" key="1">
    <source>
        <dbReference type="Pfam" id="PF12697"/>
    </source>
</evidence>
<accession>A0ABZ1J8M1</accession>
<evidence type="ECO:0000313" key="3">
    <source>
        <dbReference type="Proteomes" id="UP001622690"/>
    </source>
</evidence>
<dbReference type="PRINTS" id="PR00111">
    <property type="entry name" value="ABHYDROLASE"/>
</dbReference>
<sequence length="285" mass="31288">MSLTAFDLSYDQLRARWPDSTEKLDVPTPYGPTRVHAYGPADGSPLVLLPGGSATGLVWFANAPALGRRRRVYAVDLMGDAGRTERRGTPFRNAGDLTTWLDSLLDGLGLARTDLCGHSYGAWIAVTYALHAPQRVGRLALVDPTQVFTGFRTNYLLRALPTLLRPTEARARAFLTWETEAAGTRPDETWQRLYALASTVPGRKFITGGRPRTAELPMPVLILLAELSRAHHTAKVAEKARRTLRHGEVAVLPGATHHSLPLTAPDELNDRLLDFLGRREPTSSP</sequence>
<dbReference type="GO" id="GO:0016787">
    <property type="term" value="F:hydrolase activity"/>
    <property type="evidence" value="ECO:0007669"/>
    <property type="project" value="UniProtKB-KW"/>
</dbReference>
<dbReference type="Pfam" id="PF12697">
    <property type="entry name" value="Abhydrolase_6"/>
    <property type="match status" value="1"/>
</dbReference>
<dbReference type="InterPro" id="IPR000073">
    <property type="entry name" value="AB_hydrolase_1"/>
</dbReference>
<dbReference type="PANTHER" id="PTHR43798">
    <property type="entry name" value="MONOACYLGLYCEROL LIPASE"/>
    <property type="match status" value="1"/>
</dbReference>
<dbReference type="EMBL" id="CP108125">
    <property type="protein sequence ID" value="WTO87210.1"/>
    <property type="molecule type" value="Genomic_DNA"/>
</dbReference>
<name>A0ABZ1J8M1_9ACTN</name>
<dbReference type="SUPFAM" id="SSF53474">
    <property type="entry name" value="alpha/beta-Hydrolases"/>
    <property type="match status" value="1"/>
</dbReference>
<dbReference type="Gene3D" id="3.40.50.1820">
    <property type="entry name" value="alpha/beta hydrolase"/>
    <property type="match status" value="1"/>
</dbReference>